<dbReference type="Gene3D" id="3.40.50.1360">
    <property type="match status" value="1"/>
</dbReference>
<accession>A0A2W2FFU9</accession>
<dbReference type="EMBL" id="POUD01000025">
    <property type="protein sequence ID" value="PZG20497.1"/>
    <property type="molecule type" value="Genomic_DNA"/>
</dbReference>
<dbReference type="GO" id="GO:0005975">
    <property type="term" value="P:carbohydrate metabolic process"/>
    <property type="evidence" value="ECO:0007669"/>
    <property type="project" value="InterPro"/>
</dbReference>
<dbReference type="GO" id="GO:0005737">
    <property type="term" value="C:cytoplasm"/>
    <property type="evidence" value="ECO:0007669"/>
    <property type="project" value="TreeGrafter"/>
</dbReference>
<name>A0A2W2FFU9_9ACTN</name>
<dbReference type="Proteomes" id="UP000249304">
    <property type="component" value="Unassembled WGS sequence"/>
</dbReference>
<dbReference type="CDD" id="cd01399">
    <property type="entry name" value="GlcN6P_deaminase"/>
    <property type="match status" value="1"/>
</dbReference>
<keyword evidence="4" id="KW-1185">Reference proteome</keyword>
<evidence type="ECO:0000313" key="3">
    <source>
        <dbReference type="EMBL" id="PZG20497.1"/>
    </source>
</evidence>
<dbReference type="InterPro" id="IPR037171">
    <property type="entry name" value="NagB/RpiA_transferase-like"/>
</dbReference>
<evidence type="ECO:0000259" key="2">
    <source>
        <dbReference type="Pfam" id="PF01182"/>
    </source>
</evidence>
<dbReference type="GO" id="GO:0004342">
    <property type="term" value="F:glucosamine-6-phosphate deaminase activity"/>
    <property type="evidence" value="ECO:0007669"/>
    <property type="project" value="InterPro"/>
</dbReference>
<dbReference type="AlphaFoldDB" id="A0A2W2FFU9"/>
<dbReference type="InterPro" id="IPR004547">
    <property type="entry name" value="Glucosamine6P_isomerase"/>
</dbReference>
<comment type="caution">
    <text evidence="3">The sequence shown here is derived from an EMBL/GenBank/DDBJ whole genome shotgun (WGS) entry which is preliminary data.</text>
</comment>
<dbReference type="OrthoDB" id="9791139at2"/>
<dbReference type="SUPFAM" id="SSF100950">
    <property type="entry name" value="NagB/RpiA/CoA transferase-like"/>
    <property type="match status" value="1"/>
</dbReference>
<dbReference type="Pfam" id="PF01182">
    <property type="entry name" value="Glucosamine_iso"/>
    <property type="match status" value="1"/>
</dbReference>
<keyword evidence="1" id="KW-0119">Carbohydrate metabolism</keyword>
<dbReference type="GO" id="GO:0042802">
    <property type="term" value="F:identical protein binding"/>
    <property type="evidence" value="ECO:0007669"/>
    <property type="project" value="TreeGrafter"/>
</dbReference>
<proteinExistence type="predicted"/>
<gene>
    <name evidence="3" type="ORF">C1J01_09130</name>
</gene>
<dbReference type="PANTHER" id="PTHR11280">
    <property type="entry name" value="GLUCOSAMINE-6-PHOSPHATE ISOMERASE"/>
    <property type="match status" value="1"/>
</dbReference>
<protein>
    <submittedName>
        <fullName evidence="3">Glucosamine-6-phosphate deaminase</fullName>
    </submittedName>
</protein>
<dbReference type="PANTHER" id="PTHR11280:SF6">
    <property type="entry name" value="GLUCOSAMINE-6-PHOSPHATE ISOMERASE NAGB"/>
    <property type="match status" value="1"/>
</dbReference>
<dbReference type="GO" id="GO:0006046">
    <property type="term" value="P:N-acetylglucosamine catabolic process"/>
    <property type="evidence" value="ECO:0007669"/>
    <property type="project" value="TreeGrafter"/>
</dbReference>
<dbReference type="GO" id="GO:0006043">
    <property type="term" value="P:glucosamine catabolic process"/>
    <property type="evidence" value="ECO:0007669"/>
    <property type="project" value="TreeGrafter"/>
</dbReference>
<feature type="domain" description="Glucosamine/galactosamine-6-phosphate isomerase" evidence="2">
    <location>
        <begin position="58"/>
        <end position="277"/>
    </location>
</feature>
<dbReference type="InterPro" id="IPR006148">
    <property type="entry name" value="Glc/Gal-6P_isomerase"/>
</dbReference>
<reference evidence="3 4" key="1">
    <citation type="submission" date="2018-01" db="EMBL/GenBank/DDBJ databases">
        <title>Draft genome sequence of Nonomuraea sp. KC333.</title>
        <authorList>
            <person name="Sahin N."/>
            <person name="Saygin H."/>
            <person name="Ay H."/>
        </authorList>
    </citation>
    <scope>NUCLEOTIDE SEQUENCE [LARGE SCALE GENOMIC DNA]</scope>
    <source>
        <strain evidence="3 4">KC333</strain>
    </source>
</reference>
<dbReference type="GO" id="GO:0019262">
    <property type="term" value="P:N-acetylneuraminate catabolic process"/>
    <property type="evidence" value="ECO:0007669"/>
    <property type="project" value="TreeGrafter"/>
</dbReference>
<evidence type="ECO:0000256" key="1">
    <source>
        <dbReference type="ARBA" id="ARBA00023277"/>
    </source>
</evidence>
<organism evidence="3 4">
    <name type="scientific">Nonomuraea aridisoli</name>
    <dbReference type="NCBI Taxonomy" id="2070368"/>
    <lineage>
        <taxon>Bacteria</taxon>
        <taxon>Bacillati</taxon>
        <taxon>Actinomycetota</taxon>
        <taxon>Actinomycetes</taxon>
        <taxon>Streptosporangiales</taxon>
        <taxon>Streptosporangiaceae</taxon>
        <taxon>Nonomuraea</taxon>
    </lineage>
</organism>
<sequence>MSSIYCQCQDGQIQQGTASAACACSRVGTANPRTEETQLPAALARFTADRLPVEVYESEAALGRAAAERAAALLRDAVRQRGAARVVIATGNSQYAFTDALRDQDIPWDRVTVFHMDEYVGIPADHPASFRRWIRERIEEPFAPAAVHYIAGDTGDAEAECARYEAELRSAPLDLVCMGIGENGHLAFNEPHEARFDDDRWARVITLTERSIAQQVGEGHFPAVADVPRTAISLTVPALLAATAVQVCVPEQRKASAVETALTAPVSPGCPATILRRTPHATLFLDLASSSKIDLPR</sequence>
<evidence type="ECO:0000313" key="4">
    <source>
        <dbReference type="Proteomes" id="UP000249304"/>
    </source>
</evidence>